<dbReference type="EMBL" id="CAXKWB010050952">
    <property type="protein sequence ID" value="CAL4170621.1"/>
    <property type="molecule type" value="Genomic_DNA"/>
</dbReference>
<keyword evidence="2" id="KW-1133">Transmembrane helix</keyword>
<dbReference type="PROSITE" id="PS51257">
    <property type="entry name" value="PROKAR_LIPOPROTEIN"/>
    <property type="match status" value="1"/>
</dbReference>
<feature type="region of interest" description="Disordered" evidence="1">
    <location>
        <begin position="433"/>
        <end position="480"/>
    </location>
</feature>
<organism evidence="3 4">
    <name type="scientific">Meganyctiphanes norvegica</name>
    <name type="common">Northern krill</name>
    <name type="synonym">Thysanopoda norvegica</name>
    <dbReference type="NCBI Taxonomy" id="48144"/>
    <lineage>
        <taxon>Eukaryota</taxon>
        <taxon>Metazoa</taxon>
        <taxon>Ecdysozoa</taxon>
        <taxon>Arthropoda</taxon>
        <taxon>Crustacea</taxon>
        <taxon>Multicrustacea</taxon>
        <taxon>Malacostraca</taxon>
        <taxon>Eumalacostraca</taxon>
        <taxon>Eucarida</taxon>
        <taxon>Euphausiacea</taxon>
        <taxon>Euphausiidae</taxon>
        <taxon>Meganyctiphanes</taxon>
    </lineage>
</organism>
<keyword evidence="4" id="KW-1185">Reference proteome</keyword>
<proteinExistence type="predicted"/>
<name>A0AAV2S7I5_MEGNR</name>
<sequence length="608" mass="65285">MRTIHNFELYIIIAAVVGVSLILAIAAFCSCKWYLQTKSNPCVCFPFFCCCRKKRKKKNNKEVDGVTDGGAHNHVDPSDPPWAPIRITGHKDIVDGTSPDSSQADNESDPNVCMKFCMSDPVQDCCEFFDCDIMWRKKNIYTIPIFGKKKPPAMSRRPTRPAPLPPKSQGPVPVKYPQPVVYGEDYYDCEPVPEAPPSPEPVRASKDPRAMYVDPMAFLQRPFLKATPKKDDDGEQPEALYTKVKDFVLGKARKSASMASLNKLGISTSPDGGSSGGGFSKKNGKYGTGSLASLHNLSAEQLAADTSYGSKRSMSLASLHMVEEEVVNGGPGSRSMSSGNLLSGKSRGSIHNVGILPSHVQTDEYIDLEEMSKRLAAKAASQEDVAAAPTTAAMQQQGNYPRQPNGQPSQPPQQGISYTPNFIPASAFMQAPKNTVQHPSQPPPQPPMGHMMQPPHYMHHPSGHPTMPHGGGYSNPPSTIHPPGVFYPASTIPGSDPNLARYYPPVPATNQRPAVPARTAVGTPVTPGGTLGRPKPVVPPRPGGSIPNSPKLHSPKPRAPQPPGPPSAVNIHFSTTQPPRAPSPRGTLQKPTAPPPPPPNISPIESSL</sequence>
<feature type="compositionally biased region" description="Pro residues" evidence="1">
    <location>
        <begin position="592"/>
        <end position="601"/>
    </location>
</feature>
<protein>
    <recommendedName>
        <fullName evidence="5">Vesicular, overexpressed in cancer, prosurvival protein 1</fullName>
    </recommendedName>
</protein>
<gene>
    <name evidence="3" type="ORF">MNOR_LOCUS34022</name>
</gene>
<evidence type="ECO:0008006" key="5">
    <source>
        <dbReference type="Google" id="ProtNLM"/>
    </source>
</evidence>
<feature type="region of interest" description="Disordered" evidence="1">
    <location>
        <begin position="150"/>
        <end position="174"/>
    </location>
</feature>
<feature type="compositionally biased region" description="Low complexity" evidence="1">
    <location>
        <begin position="401"/>
        <end position="414"/>
    </location>
</feature>
<comment type="caution">
    <text evidence="3">The sequence shown here is derived from an EMBL/GenBank/DDBJ whole genome shotgun (WGS) entry which is preliminary data.</text>
</comment>
<evidence type="ECO:0000313" key="4">
    <source>
        <dbReference type="Proteomes" id="UP001497623"/>
    </source>
</evidence>
<reference evidence="3 4" key="1">
    <citation type="submission" date="2024-05" db="EMBL/GenBank/DDBJ databases">
        <authorList>
            <person name="Wallberg A."/>
        </authorList>
    </citation>
    <scope>NUCLEOTIDE SEQUENCE [LARGE SCALE GENOMIC DNA]</scope>
</reference>
<keyword evidence="2" id="KW-0812">Transmembrane</keyword>
<feature type="region of interest" description="Disordered" evidence="1">
    <location>
        <begin position="380"/>
        <end position="420"/>
    </location>
</feature>
<dbReference type="Proteomes" id="UP001497623">
    <property type="component" value="Unassembled WGS sequence"/>
</dbReference>
<evidence type="ECO:0000256" key="2">
    <source>
        <dbReference type="SAM" id="Phobius"/>
    </source>
</evidence>
<accession>A0AAV2S7I5</accession>
<evidence type="ECO:0000256" key="1">
    <source>
        <dbReference type="SAM" id="MobiDB-lite"/>
    </source>
</evidence>
<feature type="region of interest" description="Disordered" evidence="1">
    <location>
        <begin position="498"/>
        <end position="608"/>
    </location>
</feature>
<feature type="region of interest" description="Disordered" evidence="1">
    <location>
        <begin position="62"/>
        <end position="81"/>
    </location>
</feature>
<dbReference type="AlphaFoldDB" id="A0AAV2S7I5"/>
<feature type="compositionally biased region" description="Low complexity" evidence="1">
    <location>
        <begin position="521"/>
        <end position="535"/>
    </location>
</feature>
<feature type="compositionally biased region" description="Pro residues" evidence="1">
    <location>
        <begin position="557"/>
        <end position="566"/>
    </location>
</feature>
<evidence type="ECO:0000313" key="3">
    <source>
        <dbReference type="EMBL" id="CAL4170621.1"/>
    </source>
</evidence>
<keyword evidence="2" id="KW-0472">Membrane</keyword>
<feature type="transmembrane region" description="Helical" evidence="2">
    <location>
        <begin position="7"/>
        <end position="35"/>
    </location>
</feature>